<protein>
    <submittedName>
        <fullName evidence="2">Uncharacterized protein</fullName>
    </submittedName>
</protein>
<keyword evidence="1" id="KW-1133">Transmembrane helix</keyword>
<evidence type="ECO:0000313" key="3">
    <source>
        <dbReference type="Proteomes" id="UP000814243"/>
    </source>
</evidence>
<proteinExistence type="predicted"/>
<evidence type="ECO:0000256" key="1">
    <source>
        <dbReference type="SAM" id="Phobius"/>
    </source>
</evidence>
<organism evidence="2 3">
    <name type="scientific">Spodoptera exigua</name>
    <name type="common">Beet armyworm</name>
    <name type="synonym">Noctua fulgens</name>
    <dbReference type="NCBI Taxonomy" id="7107"/>
    <lineage>
        <taxon>Eukaryota</taxon>
        <taxon>Metazoa</taxon>
        <taxon>Ecdysozoa</taxon>
        <taxon>Arthropoda</taxon>
        <taxon>Hexapoda</taxon>
        <taxon>Insecta</taxon>
        <taxon>Pterygota</taxon>
        <taxon>Neoptera</taxon>
        <taxon>Endopterygota</taxon>
        <taxon>Lepidoptera</taxon>
        <taxon>Glossata</taxon>
        <taxon>Ditrysia</taxon>
        <taxon>Noctuoidea</taxon>
        <taxon>Noctuidae</taxon>
        <taxon>Amphipyrinae</taxon>
        <taxon>Spodoptera</taxon>
    </lineage>
</organism>
<accession>A0A922SNH0</accession>
<dbReference type="AlphaFoldDB" id="A0A922SNH0"/>
<reference evidence="2" key="1">
    <citation type="journal article" date="2021" name="G3 (Bethesda)">
        <title>Genome and transcriptome analysis of the beet armyworm Spodoptera exigua reveals targets for pest control. .</title>
        <authorList>
            <person name="Simon S."/>
            <person name="Breeschoten T."/>
            <person name="Jansen H.J."/>
            <person name="Dirks R.P."/>
            <person name="Schranz M.E."/>
            <person name="Ros V.I.D."/>
        </authorList>
    </citation>
    <scope>NUCLEOTIDE SEQUENCE</scope>
    <source>
        <strain evidence="2">TB_SE_WUR_2020</strain>
    </source>
</reference>
<dbReference type="EMBL" id="JACEFF010000098">
    <property type="protein sequence ID" value="KAH9644195.1"/>
    <property type="molecule type" value="Genomic_DNA"/>
</dbReference>
<feature type="transmembrane region" description="Helical" evidence="1">
    <location>
        <begin position="100"/>
        <end position="120"/>
    </location>
</feature>
<name>A0A922SNH0_SPOEX</name>
<keyword evidence="1" id="KW-0472">Membrane</keyword>
<evidence type="ECO:0000313" key="2">
    <source>
        <dbReference type="EMBL" id="KAH9644195.1"/>
    </source>
</evidence>
<keyword evidence="1" id="KW-0812">Transmembrane</keyword>
<dbReference type="Proteomes" id="UP000814243">
    <property type="component" value="Unassembled WGS sequence"/>
</dbReference>
<gene>
    <name evidence="2" type="ORF">HF086_008684</name>
</gene>
<comment type="caution">
    <text evidence="2">The sequence shown here is derived from an EMBL/GenBank/DDBJ whole genome shotgun (WGS) entry which is preliminary data.</text>
</comment>
<sequence>MIFTTVFQVTALSSIKASPADNKRNLTFAATVLFYCDLNGDKLVAAGKVNKAIEDIIREYIQTNIKDVPVEVMPIYEEISEVPPVEELNKLIDEKYKQFYVTYILIHLVAILSCLSITLAENTETKTNVTVTVLFYCNNKGNKIVAAGHVAKKVESIIKKSLQNMLNYAHIEIEPAYKDVNDVPPIDTASDLMTQKYKLAFVENVPKIVISKIVAHKMRMIANRTSHVKHYDMSNYTKSVTSLTKAVLNKNLDSLPKKFNIAPMIIHSFIPNSVCFAVSLTRDPVLHKYSNFKGILFKMSNAWKKIKSFLS</sequence>